<keyword evidence="3" id="KW-1185">Reference proteome</keyword>
<reference evidence="2 3" key="1">
    <citation type="submission" date="2018-10" db="EMBL/GenBank/DDBJ databases">
        <title>Co-occurring genomic capacity for anaerobic methane metabolism and dissimilatory sulfite reduction discovered in the Korarchaeota.</title>
        <authorList>
            <person name="Mckay L.J."/>
            <person name="Dlakic M."/>
            <person name="Fields M.W."/>
            <person name="Delmont T.O."/>
            <person name="Eren A.M."/>
            <person name="Jay Z.J."/>
            <person name="Klingelsmith K.B."/>
            <person name="Rusch D.B."/>
            <person name="Inskeep W.P."/>
        </authorList>
    </citation>
    <scope>NUCLEOTIDE SEQUENCE [LARGE SCALE GENOMIC DNA]</scope>
    <source>
        <strain evidence="2 3">MDKW</strain>
    </source>
</reference>
<comment type="caution">
    <text evidence="2">The sequence shown here is derived from an EMBL/GenBank/DDBJ whole genome shotgun (WGS) entry which is preliminary data.</text>
</comment>
<dbReference type="EMBL" id="RCOS01000072">
    <property type="protein sequence ID" value="RSN75583.1"/>
    <property type="molecule type" value="Genomic_DNA"/>
</dbReference>
<feature type="transmembrane region" description="Helical" evidence="1">
    <location>
        <begin position="48"/>
        <end position="73"/>
    </location>
</feature>
<accession>A0A3R9QX46</accession>
<dbReference type="OrthoDB" id="295069at2157"/>
<evidence type="ECO:0000256" key="1">
    <source>
        <dbReference type="SAM" id="Phobius"/>
    </source>
</evidence>
<gene>
    <name evidence="2" type="ORF">D6D85_05960</name>
</gene>
<dbReference type="AlphaFoldDB" id="A0A3R9QX46"/>
<evidence type="ECO:0000313" key="3">
    <source>
        <dbReference type="Proteomes" id="UP000277582"/>
    </source>
</evidence>
<keyword evidence="1" id="KW-1133">Transmembrane helix</keyword>
<protein>
    <submittedName>
        <fullName evidence="2">Uncharacterized protein</fullName>
    </submittedName>
</protein>
<sequence>MGRVCPLCKRIYDSDVIKVCPLAHCPNCGSTDIKHVYDLDYALKMSGYIGLIFAICFFVEEVSILASIAFSILPPLPEIDWLWLIVFPYNLPPLTALCGILVMFITLAILRGKQHCNTCGVRFYFPIRNVPLGSEETISDMIRSEIEKIRNFMEELGS</sequence>
<organism evidence="2 3">
    <name type="scientific">Candidatus Methanodesulfokora washburnensis</name>
    <dbReference type="NCBI Taxonomy" id="2478471"/>
    <lineage>
        <taxon>Archaea</taxon>
        <taxon>Thermoproteota</taxon>
        <taxon>Candidatus Korarchaeia</taxon>
        <taxon>Candidatus Korarchaeia incertae sedis</taxon>
        <taxon>Candidatus Methanodesulfokora</taxon>
    </lineage>
</organism>
<feature type="transmembrane region" description="Helical" evidence="1">
    <location>
        <begin position="93"/>
        <end position="110"/>
    </location>
</feature>
<dbReference type="Proteomes" id="UP000277582">
    <property type="component" value="Unassembled WGS sequence"/>
</dbReference>
<keyword evidence="1" id="KW-0812">Transmembrane</keyword>
<keyword evidence="1" id="KW-0472">Membrane</keyword>
<dbReference type="RefSeq" id="WP_125671111.1">
    <property type="nucleotide sequence ID" value="NZ_RCOS01000072.1"/>
</dbReference>
<name>A0A3R9QX46_9CREN</name>
<proteinExistence type="predicted"/>
<evidence type="ECO:0000313" key="2">
    <source>
        <dbReference type="EMBL" id="RSN75583.1"/>
    </source>
</evidence>